<evidence type="ECO:0000313" key="2">
    <source>
        <dbReference type="Proteomes" id="UP001292084"/>
    </source>
</evidence>
<keyword evidence="1" id="KW-0449">Lipoprotein</keyword>
<organism evidence="1 2">
    <name type="scientific">Jeotgalibacillus haloalkalitolerans</name>
    <dbReference type="NCBI Taxonomy" id="3104292"/>
    <lineage>
        <taxon>Bacteria</taxon>
        <taxon>Bacillati</taxon>
        <taxon>Bacillota</taxon>
        <taxon>Bacilli</taxon>
        <taxon>Bacillales</taxon>
        <taxon>Caryophanaceae</taxon>
        <taxon>Jeotgalibacillus</taxon>
    </lineage>
</organism>
<sequence>MKKLLLFTGTVFLLTACNEEESPDYIFTGEGEHWEANLEMTEFVSDDDQEMMEQSFTLTFKGENEDLLGSDRTGEVIGGYVSSDGEYATTWGFNEQSIEDTLFTTTRNTALEYSSFSETETIEIFVEWEGGNEEMFEITSSE</sequence>
<dbReference type="Proteomes" id="UP001292084">
    <property type="component" value="Unassembled WGS sequence"/>
</dbReference>
<gene>
    <name evidence="1" type="ORF">UFB30_03045</name>
</gene>
<reference evidence="1 2" key="1">
    <citation type="submission" date="2023-12" db="EMBL/GenBank/DDBJ databases">
        <title>Jeotgalibacillus haloalkaliphilus sp. nov., a novel salt-tolerant bacteria, isolated from the estuary of the Fenhe River into the Yellow River.</title>
        <authorList>
            <person name="Li Y."/>
        </authorList>
    </citation>
    <scope>NUCLEOTIDE SEQUENCE [LARGE SCALE GENOMIC DNA]</scope>
    <source>
        <strain evidence="1 2">HH7-29</strain>
    </source>
</reference>
<dbReference type="EMBL" id="JAXQNN010000001">
    <property type="protein sequence ID" value="MDZ5711179.1"/>
    <property type="molecule type" value="Genomic_DNA"/>
</dbReference>
<dbReference type="PROSITE" id="PS51257">
    <property type="entry name" value="PROKAR_LIPOPROTEIN"/>
    <property type="match status" value="1"/>
</dbReference>
<name>A0ABU5KJ54_9BACL</name>
<protein>
    <submittedName>
        <fullName evidence="1">Lipoprotein</fullName>
    </submittedName>
</protein>
<comment type="caution">
    <text evidence="1">The sequence shown here is derived from an EMBL/GenBank/DDBJ whole genome shotgun (WGS) entry which is preliminary data.</text>
</comment>
<accession>A0ABU5KJ54</accession>
<proteinExistence type="predicted"/>
<dbReference type="RefSeq" id="WP_322420196.1">
    <property type="nucleotide sequence ID" value="NZ_JAXQNN010000001.1"/>
</dbReference>
<keyword evidence="2" id="KW-1185">Reference proteome</keyword>
<evidence type="ECO:0000313" key="1">
    <source>
        <dbReference type="EMBL" id="MDZ5711179.1"/>
    </source>
</evidence>